<keyword evidence="7" id="KW-1185">Reference proteome</keyword>
<evidence type="ECO:0000259" key="5">
    <source>
        <dbReference type="Pfam" id="PF02844"/>
    </source>
</evidence>
<evidence type="ECO:0000313" key="6">
    <source>
        <dbReference type="EMBL" id="CAG8816523.1"/>
    </source>
</evidence>
<dbReference type="Proteomes" id="UP000789759">
    <property type="component" value="Unassembled WGS sequence"/>
</dbReference>
<evidence type="ECO:0000313" key="7">
    <source>
        <dbReference type="Proteomes" id="UP000789759"/>
    </source>
</evidence>
<dbReference type="InterPro" id="IPR020562">
    <property type="entry name" value="PRibGlycinamide_synth_N"/>
</dbReference>
<evidence type="ECO:0000256" key="1">
    <source>
        <dbReference type="ARBA" id="ARBA00022598"/>
    </source>
</evidence>
<feature type="domain" description="Phosphoribosylglycinamide synthetase N-terminal" evidence="5">
    <location>
        <begin position="38"/>
        <end position="67"/>
    </location>
</feature>
<feature type="domain" description="Phosphoribosylglycinamide synthetase ATP-grasp (A)" evidence="4">
    <location>
        <begin position="84"/>
        <end position="197"/>
    </location>
</feature>
<dbReference type="InterPro" id="IPR013815">
    <property type="entry name" value="ATP_grasp_subdomain_1"/>
</dbReference>
<dbReference type="SUPFAM" id="SSF52440">
    <property type="entry name" value="PreATP-grasp domain"/>
    <property type="match status" value="1"/>
</dbReference>
<dbReference type="SMART" id="SM01209">
    <property type="entry name" value="GARS_A"/>
    <property type="match status" value="1"/>
</dbReference>
<keyword evidence="1" id="KW-0436">Ligase</keyword>
<reference evidence="6" key="1">
    <citation type="submission" date="2021-06" db="EMBL/GenBank/DDBJ databases">
        <authorList>
            <person name="Kallberg Y."/>
            <person name="Tangrot J."/>
            <person name="Rosling A."/>
        </authorList>
    </citation>
    <scope>NUCLEOTIDE SEQUENCE</scope>
    <source>
        <strain evidence="6">FL966</strain>
    </source>
</reference>
<dbReference type="SUPFAM" id="SSF56059">
    <property type="entry name" value="Glutathione synthetase ATP-binding domain-like"/>
    <property type="match status" value="1"/>
</dbReference>
<comment type="caution">
    <text evidence="6">The sequence shown here is derived from an EMBL/GenBank/DDBJ whole genome shotgun (WGS) entry which is preliminary data.</text>
</comment>
<dbReference type="GO" id="GO:0009113">
    <property type="term" value="P:purine nucleobase biosynthetic process"/>
    <property type="evidence" value="ECO:0007669"/>
    <property type="project" value="InterPro"/>
</dbReference>
<accession>A0A9N9PHD0</accession>
<sequence>RKFVDVKLSDNRRQNYSSFIKTGKSNNSYVKNKENLIILVVGSGGRVHAIAWKLSQSTKVEHIFVVPVGIHCFGPSPKAVIMKGSKPFSKNFMKKHNIPTADYEAKDFLKLVTYNVVIKASGLARDKGVLIHTSKQEALDALKIIMVDKVFGSAGNEVVIEEFLEGQGSNVLTFSNGYTLVSLPLAKDHKRMFDGDQ</sequence>
<gene>
    <name evidence="6" type="ORF">CPELLU_LOCUS19249</name>
</gene>
<dbReference type="OrthoDB" id="2018833at2759"/>
<dbReference type="InterPro" id="IPR020561">
    <property type="entry name" value="PRibGlycinamid_synth_ATP-grasp"/>
</dbReference>
<dbReference type="GO" id="GO:0004637">
    <property type="term" value="F:phosphoribosylamine-glycine ligase activity"/>
    <property type="evidence" value="ECO:0007669"/>
    <property type="project" value="InterPro"/>
</dbReference>
<proteinExistence type="predicted"/>
<dbReference type="PANTHER" id="PTHR43472">
    <property type="entry name" value="PHOSPHORIBOSYLAMINE--GLYCINE LIGASE"/>
    <property type="match status" value="1"/>
</dbReference>
<dbReference type="PANTHER" id="PTHR43472:SF1">
    <property type="entry name" value="PHOSPHORIBOSYLAMINE--GLYCINE LIGASE, CHLOROPLASTIC"/>
    <property type="match status" value="1"/>
</dbReference>
<dbReference type="Pfam" id="PF01071">
    <property type="entry name" value="GARS_A"/>
    <property type="match status" value="1"/>
</dbReference>
<dbReference type="InterPro" id="IPR016185">
    <property type="entry name" value="PreATP-grasp_dom_sf"/>
</dbReference>
<evidence type="ECO:0000259" key="4">
    <source>
        <dbReference type="Pfam" id="PF01071"/>
    </source>
</evidence>
<dbReference type="EMBL" id="CAJVQA010044366">
    <property type="protein sequence ID" value="CAG8816523.1"/>
    <property type="molecule type" value="Genomic_DNA"/>
</dbReference>
<protein>
    <submittedName>
        <fullName evidence="6">22555_t:CDS:1</fullName>
    </submittedName>
</protein>
<keyword evidence="2" id="KW-0547">Nucleotide-binding</keyword>
<dbReference type="InterPro" id="IPR000115">
    <property type="entry name" value="PRibGlycinamide_synth"/>
</dbReference>
<keyword evidence="3" id="KW-0067">ATP-binding</keyword>
<evidence type="ECO:0000256" key="3">
    <source>
        <dbReference type="ARBA" id="ARBA00022840"/>
    </source>
</evidence>
<organism evidence="6 7">
    <name type="scientific">Cetraspora pellucida</name>
    <dbReference type="NCBI Taxonomy" id="1433469"/>
    <lineage>
        <taxon>Eukaryota</taxon>
        <taxon>Fungi</taxon>
        <taxon>Fungi incertae sedis</taxon>
        <taxon>Mucoromycota</taxon>
        <taxon>Glomeromycotina</taxon>
        <taxon>Glomeromycetes</taxon>
        <taxon>Diversisporales</taxon>
        <taxon>Gigasporaceae</taxon>
        <taxon>Cetraspora</taxon>
    </lineage>
</organism>
<dbReference type="GO" id="GO:0005524">
    <property type="term" value="F:ATP binding"/>
    <property type="evidence" value="ECO:0007669"/>
    <property type="project" value="UniProtKB-KW"/>
</dbReference>
<dbReference type="AlphaFoldDB" id="A0A9N9PHD0"/>
<feature type="non-terminal residue" evidence="6">
    <location>
        <position position="197"/>
    </location>
</feature>
<dbReference type="Gene3D" id="3.30.1490.20">
    <property type="entry name" value="ATP-grasp fold, A domain"/>
    <property type="match status" value="1"/>
</dbReference>
<feature type="non-terminal residue" evidence="6">
    <location>
        <position position="1"/>
    </location>
</feature>
<dbReference type="Pfam" id="PF02844">
    <property type="entry name" value="GARS_N"/>
    <property type="match status" value="1"/>
</dbReference>
<dbReference type="Gene3D" id="3.40.50.20">
    <property type="match status" value="1"/>
</dbReference>
<name>A0A9N9PHD0_9GLOM</name>
<evidence type="ECO:0000256" key="2">
    <source>
        <dbReference type="ARBA" id="ARBA00022741"/>
    </source>
</evidence>